<dbReference type="AlphaFoldDB" id="A0A1B6DHM6"/>
<feature type="compositionally biased region" description="Polar residues" evidence="1">
    <location>
        <begin position="805"/>
        <end position="821"/>
    </location>
</feature>
<protein>
    <recommendedName>
        <fullName evidence="2">PID domain-containing protein</fullName>
    </recommendedName>
</protein>
<feature type="compositionally biased region" description="Basic residues" evidence="1">
    <location>
        <begin position="321"/>
        <end position="332"/>
    </location>
</feature>
<feature type="domain" description="PID" evidence="2">
    <location>
        <begin position="129"/>
        <end position="321"/>
    </location>
</feature>
<feature type="compositionally biased region" description="Low complexity" evidence="1">
    <location>
        <begin position="901"/>
        <end position="915"/>
    </location>
</feature>
<dbReference type="InterPro" id="IPR006020">
    <property type="entry name" value="PTB/PI_dom"/>
</dbReference>
<sequence length="1048" mass="118334">MTGYTLNPLFIDSDHSTSGFHLQPYKNTYDSNKDTISSSIIFKQRIDAMFNDSCSVISSSRTDIQCSNGYYNDIKARCAQSLVNGNNSQRLLKNNETVDKNIVQNQIDKMFADVEISESIDSKNYKSLIENFSFSVSYLGSLPLNEKVTTLEGLQKPLKSLYFKYKQLVKRNANLKDSLSISKNGLKVLYYSKNDEVITQLNPFHTIAVWAAIKFVCRPRGLGHGREFGLEYAFMPLISDSESSDKVTLFQKVNCNESSYFSEDSCEDQTPLLAIVMRKSGVPRQLECHGFVCKSSEEALVMAANLYKTLLNTMSKNQNRNNKKTKQSRQKNGHSSVSQSIRSSIDGDSEAAGSNIIRSNSIFYRSSRDKAPPIRPPRRNRGNNSGDLIRPGKLTENNFSWNSQNVLESNRTQGEPTGLKRSKSLRQNSNGLEPGDILTKIAIPHSHSFLNAGGPVSSRYSIRSNGSRNILSGKNSLNNPLGLNELFNEFRIQEGLSNIEDILSTIIDSDGMSFNELKPIYKEFLLKLAVTLTKDELYHRSKAIMLRQKNRKKEMARRNSSKLKKTFTAAGGLRKAIRKSIYKLKHPQKVSSNLTNILFHSCGNFQSKSSTLKSNYLSSPFNFSSSVNHKGTNHRLNDAKQGNRIVLEAANQIYLRSLRRINSSKYPSQRKVNTRKNFITRLISDLEYLGPKKCNENRCKLINDENLICHENCNQQQSSEYFTCSDCSHGSGSCTCKSTDKCYCSLAKNTSNEQSKYTSKCENNLSLSSCSCDTDSCIESEKCYCNQDSHPSVFEQLKLQGFAASESSLSRPNSPNTAWQKNESRVKAQKSSKNRLQPSKSLEFLRIERHPSTPTQQPFYNENHHYKRYDTFDSEIEQYDEFSRRRSASVSNQLQTDDESSNSNTFSSQRRSSSSDNLAVDYNMFKKNGTTNAKKNKEIKQEHKVLVVSAHDPKGRVLYMGASNDHPTSNPTTPQQNNNASDVMSVKKSAEIAALFGNTKMQSYSIKDKEDVIYNTLEPPDYLLLKRNLLNNQKRNNGNLENSLGYLP</sequence>
<dbReference type="PANTHER" id="PTHR21219">
    <property type="entry name" value="FI19613P1"/>
    <property type="match status" value="1"/>
</dbReference>
<feature type="region of interest" description="Disordered" evidence="1">
    <location>
        <begin position="883"/>
        <end position="919"/>
    </location>
</feature>
<dbReference type="PANTHER" id="PTHR21219:SF4">
    <property type="entry name" value="PID DOMAIN-CONTAINING PROTEIN"/>
    <property type="match status" value="1"/>
</dbReference>
<evidence type="ECO:0000259" key="2">
    <source>
        <dbReference type="SMART" id="SM00462"/>
    </source>
</evidence>
<proteinExistence type="predicted"/>
<dbReference type="SMART" id="SM00462">
    <property type="entry name" value="PTB"/>
    <property type="match status" value="1"/>
</dbReference>
<reference evidence="3" key="1">
    <citation type="submission" date="2015-12" db="EMBL/GenBank/DDBJ databases">
        <title>De novo transcriptome assembly of four potential Pierce s Disease insect vectors from Arizona vineyards.</title>
        <authorList>
            <person name="Tassone E.E."/>
        </authorList>
    </citation>
    <scope>NUCLEOTIDE SEQUENCE</scope>
</reference>
<accession>A0A1B6DHM6</accession>
<feature type="compositionally biased region" description="Low complexity" evidence="1">
    <location>
        <begin position="335"/>
        <end position="344"/>
    </location>
</feature>
<feature type="region of interest" description="Disordered" evidence="1">
    <location>
        <begin position="805"/>
        <end position="842"/>
    </location>
</feature>
<dbReference type="EMBL" id="GEDC01012099">
    <property type="protein sequence ID" value="JAS25199.1"/>
    <property type="molecule type" value="Transcribed_RNA"/>
</dbReference>
<organism evidence="3">
    <name type="scientific">Clastoptera arizonana</name>
    <name type="common">Arizona spittle bug</name>
    <dbReference type="NCBI Taxonomy" id="38151"/>
    <lineage>
        <taxon>Eukaryota</taxon>
        <taxon>Metazoa</taxon>
        <taxon>Ecdysozoa</taxon>
        <taxon>Arthropoda</taxon>
        <taxon>Hexapoda</taxon>
        <taxon>Insecta</taxon>
        <taxon>Pterygota</taxon>
        <taxon>Neoptera</taxon>
        <taxon>Paraneoptera</taxon>
        <taxon>Hemiptera</taxon>
        <taxon>Auchenorrhyncha</taxon>
        <taxon>Cercopoidea</taxon>
        <taxon>Clastopteridae</taxon>
        <taxon>Clastoptera</taxon>
    </lineage>
</organism>
<feature type="region of interest" description="Disordered" evidence="1">
    <location>
        <begin position="314"/>
        <end position="431"/>
    </location>
</feature>
<name>A0A1B6DHM6_9HEMI</name>
<evidence type="ECO:0000256" key="1">
    <source>
        <dbReference type="SAM" id="MobiDB-lite"/>
    </source>
</evidence>
<gene>
    <name evidence="3" type="ORF">g.6617</name>
</gene>
<feature type="compositionally biased region" description="Polar residues" evidence="1">
    <location>
        <begin position="395"/>
        <end position="415"/>
    </location>
</feature>
<evidence type="ECO:0000313" key="3">
    <source>
        <dbReference type="EMBL" id="JAS25199.1"/>
    </source>
</evidence>